<evidence type="ECO:0000256" key="2">
    <source>
        <dbReference type="SAM" id="Phobius"/>
    </source>
</evidence>
<feature type="transmembrane region" description="Helical" evidence="2">
    <location>
        <begin position="85"/>
        <end position="106"/>
    </location>
</feature>
<organism evidence="3 4">
    <name type="scientific">Infirmifilum uzonense</name>
    <dbReference type="NCBI Taxonomy" id="1550241"/>
    <lineage>
        <taxon>Archaea</taxon>
        <taxon>Thermoproteota</taxon>
        <taxon>Thermoprotei</taxon>
        <taxon>Thermofilales</taxon>
        <taxon>Thermofilaceae</taxon>
        <taxon>Infirmifilum</taxon>
    </lineage>
</organism>
<dbReference type="Proteomes" id="UP000067434">
    <property type="component" value="Chromosome"/>
</dbReference>
<dbReference type="KEGG" id="thf:MA03_01900"/>
<dbReference type="RefSeq" id="WP_052883652.1">
    <property type="nucleotide sequence ID" value="NZ_CP009961.1"/>
</dbReference>
<accession>A0A0F7FHI6</accession>
<evidence type="ECO:0000313" key="3">
    <source>
        <dbReference type="EMBL" id="AKG38284.1"/>
    </source>
</evidence>
<keyword evidence="2" id="KW-1133">Transmembrane helix</keyword>
<evidence type="ECO:0000313" key="4">
    <source>
        <dbReference type="Proteomes" id="UP000067434"/>
    </source>
</evidence>
<dbReference type="HOGENOM" id="CLU_965125_0_0_2"/>
<dbReference type="EMBL" id="CP009961">
    <property type="protein sequence ID" value="AKG38284.1"/>
    <property type="molecule type" value="Genomic_DNA"/>
</dbReference>
<protein>
    <submittedName>
        <fullName evidence="3">Uncharacterized protein</fullName>
    </submittedName>
</protein>
<keyword evidence="2" id="KW-0812">Transmembrane</keyword>
<reference evidence="3 4" key="1">
    <citation type="journal article" date="2015" name="Stand. Genomic Sci.">
        <title>Complete genome sequence of and proposal of Thermofilum uzonense sp. nov. a novel hyperthermophilic crenarchaeon and emended description of the genus Thermofilum.</title>
        <authorList>
            <person name="Toshchakov S.V."/>
            <person name="Korzhenkov A.A."/>
            <person name="Samarov N.I."/>
            <person name="Mazunin I.O."/>
            <person name="Mozhey O.I."/>
            <person name="Shmyr I.S."/>
            <person name="Derbikova K.S."/>
            <person name="Taranov E.A."/>
            <person name="Dominova I.N."/>
            <person name="Bonch-Osmolovskaya E.A."/>
            <person name="Patrushev M.V."/>
            <person name="Podosokorskaya O.A."/>
            <person name="Kublanov I.V."/>
        </authorList>
    </citation>
    <scope>NUCLEOTIDE SEQUENCE [LARGE SCALE GENOMIC DNA]</scope>
    <source>
        <strain evidence="3 4">1807-2</strain>
    </source>
</reference>
<proteinExistence type="predicted"/>
<keyword evidence="2" id="KW-0472">Membrane</keyword>
<dbReference type="PATRIC" id="fig|1550241.5.peg.387"/>
<dbReference type="STRING" id="1550241.MA03_01900"/>
<dbReference type="AlphaFoldDB" id="A0A0F7FHI6"/>
<evidence type="ECO:0000256" key="1">
    <source>
        <dbReference type="SAM" id="MobiDB-lite"/>
    </source>
</evidence>
<dbReference type="GeneID" id="25400945"/>
<feature type="transmembrane region" description="Helical" evidence="2">
    <location>
        <begin position="61"/>
        <end position="79"/>
    </location>
</feature>
<gene>
    <name evidence="3" type="ORF">MA03_01900</name>
</gene>
<feature type="region of interest" description="Disordered" evidence="1">
    <location>
        <begin position="249"/>
        <end position="281"/>
    </location>
</feature>
<sequence>MVAIDATRPSRLSLLGRYAFPVIVLVFATGDFLGQFTIYVPLVLLGIYHLFSYELGWPEKFFTLALYSYSFGLSLIGYSSLNDSFFLGSLILSPIALITIDVERLFSEYRLTRSTLEIRGIRKDSIIPRLTVRYIPTYIIEEVRIKKPILSRLFRLGYLDLSVGTPAGGIVFKGIREDSSLFKNLIGLASGVDLPHKETEKIILYSSGDGFEVKGSFNREKAHNPLTIFYRFLLFFSNTFNSTLHVEDGLNSQSNTSKEDENSLTRMSEKDKKAPRDSRLRNRIERLL</sequence>
<name>A0A0F7FHI6_9CREN</name>
<keyword evidence="4" id="KW-1185">Reference proteome</keyword>
<feature type="transmembrane region" description="Helical" evidence="2">
    <location>
        <begin position="36"/>
        <end position="54"/>
    </location>
</feature>
<feature type="compositionally biased region" description="Basic and acidic residues" evidence="1">
    <location>
        <begin position="257"/>
        <end position="281"/>
    </location>
</feature>